<dbReference type="RefSeq" id="WP_382226178.1">
    <property type="nucleotide sequence ID" value="NZ_JBHTCA010000018.1"/>
</dbReference>
<protein>
    <submittedName>
        <fullName evidence="2">GNAT family N-acetyltransferase</fullName>
    </submittedName>
</protein>
<dbReference type="Pfam" id="PF13673">
    <property type="entry name" value="Acetyltransf_10"/>
    <property type="match status" value="1"/>
</dbReference>
<dbReference type="SUPFAM" id="SSF55729">
    <property type="entry name" value="Acyl-CoA N-acyltransferases (Nat)"/>
    <property type="match status" value="1"/>
</dbReference>
<gene>
    <name evidence="2" type="ORF">ACFQPB_17820</name>
</gene>
<feature type="domain" description="N-acetyltransferase" evidence="1">
    <location>
        <begin position="8"/>
        <end position="156"/>
    </location>
</feature>
<dbReference type="Gene3D" id="3.40.630.30">
    <property type="match status" value="1"/>
</dbReference>
<dbReference type="PROSITE" id="PS51186">
    <property type="entry name" value="GNAT"/>
    <property type="match status" value="1"/>
</dbReference>
<dbReference type="Proteomes" id="UP001596501">
    <property type="component" value="Unassembled WGS sequence"/>
</dbReference>
<reference evidence="3" key="1">
    <citation type="journal article" date="2019" name="Int. J. Syst. Evol. Microbiol.">
        <title>The Global Catalogue of Microorganisms (GCM) 10K type strain sequencing project: providing services to taxonomists for standard genome sequencing and annotation.</title>
        <authorList>
            <consortium name="The Broad Institute Genomics Platform"/>
            <consortium name="The Broad Institute Genome Sequencing Center for Infectious Disease"/>
            <person name="Wu L."/>
            <person name="Ma J."/>
        </authorList>
    </citation>
    <scope>NUCLEOTIDE SEQUENCE [LARGE SCALE GENOMIC DNA]</scope>
    <source>
        <strain evidence="3">CGMCC 1.12371</strain>
    </source>
</reference>
<name>A0ABW2QR01_9BURK</name>
<dbReference type="CDD" id="cd04301">
    <property type="entry name" value="NAT_SF"/>
    <property type="match status" value="1"/>
</dbReference>
<dbReference type="InterPro" id="IPR016181">
    <property type="entry name" value="Acyl_CoA_acyltransferase"/>
</dbReference>
<comment type="caution">
    <text evidence="2">The sequence shown here is derived from an EMBL/GenBank/DDBJ whole genome shotgun (WGS) entry which is preliminary data.</text>
</comment>
<evidence type="ECO:0000313" key="3">
    <source>
        <dbReference type="Proteomes" id="UP001596501"/>
    </source>
</evidence>
<accession>A0ABW2QR01</accession>
<evidence type="ECO:0000259" key="1">
    <source>
        <dbReference type="PROSITE" id="PS51186"/>
    </source>
</evidence>
<evidence type="ECO:0000313" key="2">
    <source>
        <dbReference type="EMBL" id="MFC7410722.1"/>
    </source>
</evidence>
<organism evidence="2 3">
    <name type="scientific">Hydrogenophaga atypica</name>
    <dbReference type="NCBI Taxonomy" id="249409"/>
    <lineage>
        <taxon>Bacteria</taxon>
        <taxon>Pseudomonadati</taxon>
        <taxon>Pseudomonadota</taxon>
        <taxon>Betaproteobacteria</taxon>
        <taxon>Burkholderiales</taxon>
        <taxon>Comamonadaceae</taxon>
        <taxon>Hydrogenophaga</taxon>
    </lineage>
</organism>
<keyword evidence="3" id="KW-1185">Reference proteome</keyword>
<dbReference type="InterPro" id="IPR000182">
    <property type="entry name" value="GNAT_dom"/>
</dbReference>
<sequence>MSLVWRFQAFDALSVAELYAVLRLRSEVFVVEQNCVFLDMDNSDAQAMHLMGHTGKMGEAKGELVAYARCFGPGVKYAEASIGRVITASQARAGGLGHVLMREAVRALQAHWGPQPIRIGAQARLQAFYEQHGFVREGEPYIEDGIPHIEMLRPPTREEHT</sequence>
<proteinExistence type="predicted"/>
<dbReference type="EMBL" id="JBHTCA010000018">
    <property type="protein sequence ID" value="MFC7410722.1"/>
    <property type="molecule type" value="Genomic_DNA"/>
</dbReference>